<organism evidence="2">
    <name type="scientific">marine metagenome</name>
    <dbReference type="NCBI Taxonomy" id="408172"/>
    <lineage>
        <taxon>unclassified sequences</taxon>
        <taxon>metagenomes</taxon>
        <taxon>ecological metagenomes</taxon>
    </lineage>
</organism>
<proteinExistence type="predicted"/>
<accession>A0A382WM84</accession>
<dbReference type="EMBL" id="UINC01160499">
    <property type="protein sequence ID" value="SVD59181.1"/>
    <property type="molecule type" value="Genomic_DNA"/>
</dbReference>
<evidence type="ECO:0000256" key="1">
    <source>
        <dbReference type="SAM" id="Phobius"/>
    </source>
</evidence>
<evidence type="ECO:0008006" key="3">
    <source>
        <dbReference type="Google" id="ProtNLM"/>
    </source>
</evidence>
<keyword evidence="1" id="KW-0472">Membrane</keyword>
<dbReference type="AlphaFoldDB" id="A0A382WM84"/>
<evidence type="ECO:0000313" key="2">
    <source>
        <dbReference type="EMBL" id="SVD59181.1"/>
    </source>
</evidence>
<keyword evidence="1" id="KW-1133">Transmembrane helix</keyword>
<keyword evidence="1" id="KW-0812">Transmembrane</keyword>
<reference evidence="2" key="1">
    <citation type="submission" date="2018-05" db="EMBL/GenBank/DDBJ databases">
        <authorList>
            <person name="Lanie J.A."/>
            <person name="Ng W.-L."/>
            <person name="Kazmierczak K.M."/>
            <person name="Andrzejewski T.M."/>
            <person name="Davidsen T.M."/>
            <person name="Wayne K.J."/>
            <person name="Tettelin H."/>
            <person name="Glass J.I."/>
            <person name="Rusch D."/>
            <person name="Podicherti R."/>
            <person name="Tsui H.-C.T."/>
            <person name="Winkler M.E."/>
        </authorList>
    </citation>
    <scope>NUCLEOTIDE SEQUENCE</scope>
</reference>
<sequence length="63" mass="7080">ALFLDFGNAWEQNLLGLYTSTGFGLRGALAGVLVLRLDMGLRSLTVNSFPDDKFIQFFFGWDF</sequence>
<protein>
    <recommendedName>
        <fullName evidence="3">Bacterial surface antigen (D15) domain-containing protein</fullName>
    </recommendedName>
</protein>
<name>A0A382WM84_9ZZZZ</name>
<feature type="transmembrane region" description="Helical" evidence="1">
    <location>
        <begin position="15"/>
        <end position="35"/>
    </location>
</feature>
<dbReference type="Gene3D" id="2.40.160.50">
    <property type="entry name" value="membrane protein fhac: a member of the omp85/tpsb transporter family"/>
    <property type="match status" value="1"/>
</dbReference>
<gene>
    <name evidence="2" type="ORF">METZ01_LOCUS412035</name>
</gene>
<feature type="non-terminal residue" evidence="2">
    <location>
        <position position="1"/>
    </location>
</feature>